<dbReference type="KEGG" id="cpae:CPAST_c23800"/>
<dbReference type="InterPro" id="IPR005583">
    <property type="entry name" value="YaaA"/>
</dbReference>
<dbReference type="PATRIC" id="fig|1262449.3.peg.609"/>
<reference evidence="3 4" key="3">
    <citation type="journal article" name="Genome Announc.">
        <title>Improved Draft Genome Sequence of Clostridium pasteurianum Strain ATCC 6013 (DSM 525) Using a Hybrid Next-Generation Sequencing Approach.</title>
        <authorList>
            <person name="Pyne M.E."/>
            <person name="Utturkar S."/>
            <person name="Brown S.D."/>
            <person name="Moo-Young M."/>
            <person name="Chung D.A."/>
            <person name="Chou C.P."/>
        </authorList>
    </citation>
    <scope>NUCLEOTIDE SEQUENCE [LARGE SCALE GENOMIC DNA]</scope>
    <source>
        <strain evidence="3 4">ATCC 6013</strain>
    </source>
</reference>
<dbReference type="NCBIfam" id="NF002542">
    <property type="entry name" value="PRK02101.1-3"/>
    <property type="match status" value="1"/>
</dbReference>
<dbReference type="KEGG" id="cpat:CLPA_c23800"/>
<evidence type="ECO:0000313" key="5">
    <source>
        <dbReference type="Proteomes" id="UP000030905"/>
    </source>
</evidence>
<sequence length="256" mass="30413">MIWIIAPAKSMNEHKHIAATVYTKPIFIGEAETLIGELKKYDPVQLSSLMKISDKLSELNIVRYHRWKSIHDKVNSKRAIAYYDGEVYKQINAEELDSRALNFMQRHLRIISGLYGILRPFDIIKPYRLEMGIKLKNSRGNDLYDFWREKITDYFNEEIKEQKDDILINLSSKEYSQVIDVNKFKGSIINIIFKEYRNGKYKIIPFNAKRARGLMVRYMSENYIEDPEKLKDFDYGYSYNQELSTNSNWIFLKDIF</sequence>
<comment type="similarity">
    <text evidence="1">Belongs to the UPF0246 family.</text>
</comment>
<organism evidence="2 5">
    <name type="scientific">Clostridium pasteurianum DSM 525 = ATCC 6013</name>
    <dbReference type="NCBI Taxonomy" id="1262449"/>
    <lineage>
        <taxon>Bacteria</taxon>
        <taxon>Bacillati</taxon>
        <taxon>Bacillota</taxon>
        <taxon>Clostridia</taxon>
        <taxon>Eubacteriales</taxon>
        <taxon>Clostridiaceae</taxon>
        <taxon>Clostridium</taxon>
    </lineage>
</organism>
<dbReference type="RefSeq" id="WP_003441324.1">
    <property type="nucleotide sequence ID" value="NZ_ANZB01000002.1"/>
</dbReference>
<name>A0A0H3JAC9_CLOPA</name>
<dbReference type="Pfam" id="PF03883">
    <property type="entry name" value="H2O2_YaaD"/>
    <property type="match status" value="1"/>
</dbReference>
<dbReference type="PANTHER" id="PTHR30283">
    <property type="entry name" value="PEROXIDE STRESS RESPONSE PROTEIN YAAA"/>
    <property type="match status" value="1"/>
</dbReference>
<dbReference type="GO" id="GO:0005829">
    <property type="term" value="C:cytosol"/>
    <property type="evidence" value="ECO:0007669"/>
    <property type="project" value="TreeGrafter"/>
</dbReference>
<dbReference type="PANTHER" id="PTHR30283:SF4">
    <property type="entry name" value="PEROXIDE STRESS RESISTANCE PROTEIN YAAA"/>
    <property type="match status" value="1"/>
</dbReference>
<dbReference type="Proteomes" id="UP000028042">
    <property type="component" value="Unassembled WGS sequence"/>
</dbReference>
<dbReference type="GeneID" id="93074523"/>
<dbReference type="EMBL" id="JPGY02000001">
    <property type="protein sequence ID" value="KRU11552.1"/>
    <property type="molecule type" value="Genomic_DNA"/>
</dbReference>
<dbReference type="eggNOG" id="COG3022">
    <property type="taxonomic scope" value="Bacteria"/>
</dbReference>
<proteinExistence type="inferred from homology"/>
<dbReference type="HAMAP" id="MF_00652">
    <property type="entry name" value="UPF0246"/>
    <property type="match status" value="1"/>
</dbReference>
<evidence type="ECO:0000313" key="4">
    <source>
        <dbReference type="Proteomes" id="UP000028042"/>
    </source>
</evidence>
<evidence type="ECO:0000256" key="1">
    <source>
        <dbReference type="HAMAP-Rule" id="MF_00652"/>
    </source>
</evidence>
<evidence type="ECO:0000313" key="2">
    <source>
        <dbReference type="EMBL" id="AJA52438.1"/>
    </source>
</evidence>
<keyword evidence="5" id="KW-1185">Reference proteome</keyword>
<reference evidence="3" key="2">
    <citation type="submission" date="2015-10" db="EMBL/GenBank/DDBJ databases">
        <title>Improved Draft Genome Sequence of Clostridium pasteurianum Strain ATCC 6013 (DSM 525) Using a Hybrid Next-Generation Sequencing Approach.</title>
        <authorList>
            <person name="Pyne M.E."/>
            <person name="Utturkar S.M."/>
            <person name="Brown S.D."/>
            <person name="Moo-Young M."/>
            <person name="Chung D.A."/>
            <person name="Chou P.C."/>
        </authorList>
    </citation>
    <scope>NUCLEOTIDE SEQUENCE</scope>
    <source>
        <strain evidence="3">ATCC 6013</strain>
    </source>
</reference>
<dbReference type="Proteomes" id="UP000030905">
    <property type="component" value="Chromosome"/>
</dbReference>
<protein>
    <recommendedName>
        <fullName evidence="1">UPF0246 protein CLPA_c23800</fullName>
    </recommendedName>
</protein>
<dbReference type="AlphaFoldDB" id="A0A0H3JAC9"/>
<evidence type="ECO:0000313" key="3">
    <source>
        <dbReference type="EMBL" id="KRU11552.1"/>
    </source>
</evidence>
<reference evidence="2 5" key="1">
    <citation type="journal article" date="2015" name="Genome Announc.">
        <title>Complete Genome Sequence of the Nitrogen-Fixing and Solvent-Producing Clostridium pasteurianum DSM 525.</title>
        <authorList>
            <person name="Poehlein A."/>
            <person name="Grosse-Honebrink A."/>
            <person name="Zhang Y."/>
            <person name="Minton N.P."/>
            <person name="Daniel R."/>
        </authorList>
    </citation>
    <scope>NUCLEOTIDE SEQUENCE [LARGE SCALE GENOMIC DNA]</scope>
    <source>
        <strain evidence="2">DSM 525</strain>
        <strain evidence="5">DSM 525 / ATCC 6013</strain>
    </source>
</reference>
<gene>
    <name evidence="2" type="ORF">CLPA_c23800</name>
    <name evidence="3" type="ORF">CP6013_00799</name>
</gene>
<dbReference type="EMBL" id="CP009268">
    <property type="protein sequence ID" value="AJA52438.1"/>
    <property type="molecule type" value="Genomic_DNA"/>
</dbReference>
<accession>A0A0H3JAC9</accession>
<dbReference type="GO" id="GO:0033194">
    <property type="term" value="P:response to hydroperoxide"/>
    <property type="evidence" value="ECO:0007669"/>
    <property type="project" value="TreeGrafter"/>
</dbReference>